<protein>
    <recommendedName>
        <fullName evidence="3">PD-(D/E)XK endonuclease-like domain-containing protein</fullName>
    </recommendedName>
</protein>
<evidence type="ECO:0000313" key="1">
    <source>
        <dbReference type="EMBL" id="NOU98450.1"/>
    </source>
</evidence>
<dbReference type="EMBL" id="WHNZ01000004">
    <property type="protein sequence ID" value="NOU98450.1"/>
    <property type="molecule type" value="Genomic_DNA"/>
</dbReference>
<evidence type="ECO:0000313" key="2">
    <source>
        <dbReference type="Proteomes" id="UP000618579"/>
    </source>
</evidence>
<evidence type="ECO:0008006" key="3">
    <source>
        <dbReference type="Google" id="ProtNLM"/>
    </source>
</evidence>
<organism evidence="1 2">
    <name type="scientific">Paenibacillus planticolens</name>
    <dbReference type="NCBI Taxonomy" id="2654976"/>
    <lineage>
        <taxon>Bacteria</taxon>
        <taxon>Bacillati</taxon>
        <taxon>Bacillota</taxon>
        <taxon>Bacilli</taxon>
        <taxon>Bacillales</taxon>
        <taxon>Paenibacillaceae</taxon>
        <taxon>Paenibacillus</taxon>
    </lineage>
</organism>
<dbReference type="Proteomes" id="UP000618579">
    <property type="component" value="Unassembled WGS sequence"/>
</dbReference>
<dbReference type="Gene3D" id="3.90.320.10">
    <property type="match status" value="1"/>
</dbReference>
<comment type="caution">
    <text evidence="1">The sequence shown here is derived from an EMBL/GenBank/DDBJ whole genome shotgun (WGS) entry which is preliminary data.</text>
</comment>
<dbReference type="InterPro" id="IPR011604">
    <property type="entry name" value="PDDEXK-like_dom_sf"/>
</dbReference>
<reference evidence="1 2" key="1">
    <citation type="submission" date="2019-10" db="EMBL/GenBank/DDBJ databases">
        <title>Description of Paenibacillus pedi sp. nov.</title>
        <authorList>
            <person name="Carlier A."/>
            <person name="Qi S."/>
        </authorList>
    </citation>
    <scope>NUCLEOTIDE SEQUENCE [LARGE SCALE GENOMIC DNA]</scope>
    <source>
        <strain evidence="1 2">LMG 31457</strain>
    </source>
</reference>
<proteinExistence type="predicted"/>
<gene>
    <name evidence="1" type="ORF">GC097_00215</name>
</gene>
<dbReference type="RefSeq" id="WP_171681345.1">
    <property type="nucleotide sequence ID" value="NZ_WHNZ01000004.1"/>
</dbReference>
<keyword evidence="2" id="KW-1185">Reference proteome</keyword>
<name>A0ABX1ZF08_9BACL</name>
<sequence length="339" mass="37934">MDAYYASPSSSFYDNAISRRFYEQKLRYLRFEPYPNDGLVTFGASGTAMCDRQLVLKNAQGVKPEKSDDLPFRGRQRRQGTAIVDYVQLDLVHMRKRLGADAKFTMAVRDNSEWDFEDAAQQRVIFEYPNPETGEFVSFAITAKPDGKFHYAPDGSRVIFEYKTKASGLRAMNGKIDFKGAQDDHIRQVTAEALVFGIDEALIVYESTQKPAWFDDAQSTSVTKGQKTWEDGQPRPDLRACYVKITDEMKAALLSDLARQAALVYEQRAGGDLPEVTAESTGKCGFCAFTDHCRKTLTADNLAKLQRIDSAMATSQMAGKAEHRNVIKYLAEVTASATE</sequence>
<accession>A0ABX1ZF08</accession>